<name>A0A7Y2E734_UNCEI</name>
<proteinExistence type="predicted"/>
<evidence type="ECO:0000313" key="3">
    <source>
        <dbReference type="Proteomes" id="UP000547674"/>
    </source>
</evidence>
<dbReference type="PANTHER" id="PTHR41878">
    <property type="entry name" value="LEXA REPRESSOR-RELATED"/>
    <property type="match status" value="1"/>
</dbReference>
<sequence length="132" mass="15175">MKNSLVIQFRVVLLGVLPMIWRRFLISSDATFWDLHVAIQDAMGWEDRHLHQFRVAKLSSGHLDSIGIPDPGGPSPFLPGWNIRLDEYLGPDMPLFLYEYDFGDSWLHEVVLERIFETDKPFPVCTEGEGDC</sequence>
<dbReference type="Proteomes" id="UP000547674">
    <property type="component" value="Unassembled WGS sequence"/>
</dbReference>
<comment type="caution">
    <text evidence="2">The sequence shown here is derived from an EMBL/GenBank/DDBJ whole genome shotgun (WGS) entry which is preliminary data.</text>
</comment>
<gene>
    <name evidence="2" type="ORF">HKN21_03955</name>
</gene>
<dbReference type="Pfam" id="PF07929">
    <property type="entry name" value="PRiA4_ORF3"/>
    <property type="match status" value="1"/>
</dbReference>
<organism evidence="2 3">
    <name type="scientific">Eiseniibacteriota bacterium</name>
    <dbReference type="NCBI Taxonomy" id="2212470"/>
    <lineage>
        <taxon>Bacteria</taxon>
        <taxon>Candidatus Eiseniibacteriota</taxon>
    </lineage>
</organism>
<dbReference type="Gene3D" id="3.10.290.30">
    <property type="entry name" value="MM3350-like"/>
    <property type="match status" value="1"/>
</dbReference>
<reference evidence="2 3" key="1">
    <citation type="submission" date="2020-03" db="EMBL/GenBank/DDBJ databases">
        <title>Metabolic flexibility allows generalist bacteria to become dominant in a frequently disturbed ecosystem.</title>
        <authorList>
            <person name="Chen Y.-J."/>
            <person name="Leung P.M."/>
            <person name="Bay S.K."/>
            <person name="Hugenholtz P."/>
            <person name="Kessler A.J."/>
            <person name="Shelley G."/>
            <person name="Waite D.W."/>
            <person name="Cook P.L."/>
            <person name="Greening C."/>
        </authorList>
    </citation>
    <scope>NUCLEOTIDE SEQUENCE [LARGE SCALE GENOMIC DNA]</scope>
    <source>
        <strain evidence="2">SS_bin_28</strain>
    </source>
</reference>
<dbReference type="SUPFAM" id="SSF159941">
    <property type="entry name" value="MM3350-like"/>
    <property type="match status" value="1"/>
</dbReference>
<accession>A0A7Y2E734</accession>
<dbReference type="InterPro" id="IPR024047">
    <property type="entry name" value="MM3350-like_sf"/>
</dbReference>
<evidence type="ECO:0000313" key="2">
    <source>
        <dbReference type="EMBL" id="NNF05890.1"/>
    </source>
</evidence>
<dbReference type="InterPro" id="IPR012912">
    <property type="entry name" value="Plasmid_pRiA4b_Orf3-like"/>
</dbReference>
<dbReference type="PANTHER" id="PTHR41878:SF1">
    <property type="entry name" value="TNPR PROTEIN"/>
    <property type="match status" value="1"/>
</dbReference>
<evidence type="ECO:0000259" key="1">
    <source>
        <dbReference type="Pfam" id="PF07929"/>
    </source>
</evidence>
<dbReference type="EMBL" id="JABDJR010000149">
    <property type="protein sequence ID" value="NNF05890.1"/>
    <property type="molecule type" value="Genomic_DNA"/>
</dbReference>
<feature type="domain" description="Plasmid pRiA4b Orf3-like" evidence="1">
    <location>
        <begin position="6"/>
        <end position="132"/>
    </location>
</feature>
<feature type="non-terminal residue" evidence="2">
    <location>
        <position position="132"/>
    </location>
</feature>
<protein>
    <submittedName>
        <fullName evidence="2">Plasmid pRiA4b ORF-3 family protein</fullName>
    </submittedName>
</protein>
<dbReference type="AlphaFoldDB" id="A0A7Y2E734"/>